<evidence type="ECO:0000256" key="1">
    <source>
        <dbReference type="SAM" id="MobiDB-lite"/>
    </source>
</evidence>
<proteinExistence type="predicted"/>
<feature type="transmembrane region" description="Helical" evidence="2">
    <location>
        <begin position="244"/>
        <end position="263"/>
    </location>
</feature>
<feature type="compositionally biased region" description="Basic and acidic residues" evidence="1">
    <location>
        <begin position="321"/>
        <end position="338"/>
    </location>
</feature>
<dbReference type="EMBL" id="MU154523">
    <property type="protein sequence ID" value="KAF9501496.1"/>
    <property type="molecule type" value="Genomic_DNA"/>
</dbReference>
<dbReference type="AlphaFoldDB" id="A0A9P6ABV6"/>
<evidence type="ECO:0000256" key="2">
    <source>
        <dbReference type="SAM" id="Phobius"/>
    </source>
</evidence>
<keyword evidence="2" id="KW-1133">Transmembrane helix</keyword>
<protein>
    <submittedName>
        <fullName evidence="3">Uncharacterized protein</fullName>
    </submittedName>
</protein>
<gene>
    <name evidence="3" type="ORF">BDN71DRAFT_710200</name>
</gene>
<evidence type="ECO:0000313" key="4">
    <source>
        <dbReference type="Proteomes" id="UP000807025"/>
    </source>
</evidence>
<feature type="transmembrane region" description="Helical" evidence="2">
    <location>
        <begin position="217"/>
        <end position="238"/>
    </location>
</feature>
<accession>A0A9P6ABV6</accession>
<feature type="transmembrane region" description="Helical" evidence="2">
    <location>
        <begin position="49"/>
        <end position="70"/>
    </location>
</feature>
<keyword evidence="2" id="KW-0812">Transmembrane</keyword>
<feature type="transmembrane region" description="Helical" evidence="2">
    <location>
        <begin position="127"/>
        <end position="147"/>
    </location>
</feature>
<feature type="region of interest" description="Disordered" evidence="1">
    <location>
        <begin position="315"/>
        <end position="338"/>
    </location>
</feature>
<organism evidence="3 4">
    <name type="scientific">Pleurotus eryngii</name>
    <name type="common">Boletus of the steppes</name>
    <dbReference type="NCBI Taxonomy" id="5323"/>
    <lineage>
        <taxon>Eukaryota</taxon>
        <taxon>Fungi</taxon>
        <taxon>Dikarya</taxon>
        <taxon>Basidiomycota</taxon>
        <taxon>Agaricomycotina</taxon>
        <taxon>Agaricomycetes</taxon>
        <taxon>Agaricomycetidae</taxon>
        <taxon>Agaricales</taxon>
        <taxon>Pleurotineae</taxon>
        <taxon>Pleurotaceae</taxon>
        <taxon>Pleurotus</taxon>
    </lineage>
</organism>
<feature type="transmembrane region" description="Helical" evidence="2">
    <location>
        <begin position="98"/>
        <end position="120"/>
    </location>
</feature>
<keyword evidence="4" id="KW-1185">Reference proteome</keyword>
<reference evidence="3" key="1">
    <citation type="submission" date="2020-11" db="EMBL/GenBank/DDBJ databases">
        <authorList>
            <consortium name="DOE Joint Genome Institute"/>
            <person name="Ahrendt S."/>
            <person name="Riley R."/>
            <person name="Andreopoulos W."/>
            <person name="Labutti K."/>
            <person name="Pangilinan J."/>
            <person name="Ruiz-Duenas F.J."/>
            <person name="Barrasa J.M."/>
            <person name="Sanchez-Garcia M."/>
            <person name="Camarero S."/>
            <person name="Miyauchi S."/>
            <person name="Serrano A."/>
            <person name="Linde D."/>
            <person name="Babiker R."/>
            <person name="Drula E."/>
            <person name="Ayuso-Fernandez I."/>
            <person name="Pacheco R."/>
            <person name="Padilla G."/>
            <person name="Ferreira P."/>
            <person name="Barriuso J."/>
            <person name="Kellner H."/>
            <person name="Castanera R."/>
            <person name="Alfaro M."/>
            <person name="Ramirez L."/>
            <person name="Pisabarro A.G."/>
            <person name="Kuo A."/>
            <person name="Tritt A."/>
            <person name="Lipzen A."/>
            <person name="He G."/>
            <person name="Yan M."/>
            <person name="Ng V."/>
            <person name="Cullen D."/>
            <person name="Martin F."/>
            <person name="Rosso M.-N."/>
            <person name="Henrissat B."/>
            <person name="Hibbett D."/>
            <person name="Martinez A.T."/>
            <person name="Grigoriev I.V."/>
        </authorList>
    </citation>
    <scope>NUCLEOTIDE SEQUENCE</scope>
    <source>
        <strain evidence="3">ATCC 90797</strain>
    </source>
</reference>
<name>A0A9P6ABV6_PLEER</name>
<feature type="transmembrane region" description="Helical" evidence="2">
    <location>
        <begin position="12"/>
        <end position="37"/>
    </location>
</feature>
<evidence type="ECO:0000313" key="3">
    <source>
        <dbReference type="EMBL" id="KAF9501496.1"/>
    </source>
</evidence>
<dbReference type="OrthoDB" id="3346544at2759"/>
<sequence length="338" mass="38693">MASQLPLDIAGILSVWMECLLFGIYASLFIQTVFLMWKQRLIRTGPSKIFFWGTLLMFLIAAMHVALNFYRLLRGYVWLREEVGPENYLLDLGRWDNVAHNALNAIMTWVADCLIIYRCFIVWNRNYYIVIVPSLLLIMSIIANGIALKEFTDVPLGTIFGATLVHWMNTIYALAFVQNVMTTGLIAWRIWRQEKESVNVGIYSADSRSSLLPILRIIVESAMIYVVELLVLIILYALKHNAQFVVQEAVVPTVGIVFTLMTIRISKRSYKVHCATVTEDQSRPIQWRARSVGPMVTTEYTTTVDDIDMKPIGPFQVQDDEGSKYEETYDKTRGRAVV</sequence>
<comment type="caution">
    <text evidence="3">The sequence shown here is derived from an EMBL/GenBank/DDBJ whole genome shotgun (WGS) entry which is preliminary data.</text>
</comment>
<keyword evidence="2" id="KW-0472">Membrane</keyword>
<feature type="transmembrane region" description="Helical" evidence="2">
    <location>
        <begin position="167"/>
        <end position="188"/>
    </location>
</feature>
<dbReference type="Proteomes" id="UP000807025">
    <property type="component" value="Unassembled WGS sequence"/>
</dbReference>